<evidence type="ECO:0000313" key="2">
    <source>
        <dbReference type="Proteomes" id="UP000241848"/>
    </source>
</evidence>
<dbReference type="PANTHER" id="PTHR36849">
    <property type="entry name" value="CYTOPLASMIC PROTEIN-RELATED"/>
    <property type="match status" value="1"/>
</dbReference>
<evidence type="ECO:0000313" key="1">
    <source>
        <dbReference type="EMBL" id="PSR20637.1"/>
    </source>
</evidence>
<dbReference type="PANTHER" id="PTHR36849:SF1">
    <property type="entry name" value="CYTOPLASMIC PROTEIN"/>
    <property type="match status" value="1"/>
</dbReference>
<reference evidence="1 2" key="1">
    <citation type="journal article" date="2014" name="BMC Genomics">
        <title>Comparison of environmental and isolate Sulfobacillus genomes reveals diverse carbon, sulfur, nitrogen, and hydrogen metabolisms.</title>
        <authorList>
            <person name="Justice N.B."/>
            <person name="Norman A."/>
            <person name="Brown C.T."/>
            <person name="Singh A."/>
            <person name="Thomas B.C."/>
            <person name="Banfield J.F."/>
        </authorList>
    </citation>
    <scope>NUCLEOTIDE SEQUENCE [LARGE SCALE GENOMIC DNA]</scope>
    <source>
        <strain evidence="1">AMDSBA3</strain>
    </source>
</reference>
<dbReference type="EMBL" id="PXYV01000055">
    <property type="protein sequence ID" value="PSR20637.1"/>
    <property type="molecule type" value="Genomic_DNA"/>
</dbReference>
<gene>
    <name evidence="1" type="ORF">C7B45_14070</name>
</gene>
<proteinExistence type="predicted"/>
<organism evidence="1 2">
    <name type="scientific">Sulfobacillus acidophilus</name>
    <dbReference type="NCBI Taxonomy" id="53633"/>
    <lineage>
        <taxon>Bacteria</taxon>
        <taxon>Bacillati</taxon>
        <taxon>Bacillota</taxon>
        <taxon>Clostridia</taxon>
        <taxon>Eubacteriales</taxon>
        <taxon>Clostridiales Family XVII. Incertae Sedis</taxon>
        <taxon>Sulfobacillus</taxon>
    </lineage>
</organism>
<name>A0A2T2WEG6_9FIRM</name>
<protein>
    <submittedName>
        <fullName evidence="1">DUF488 domain-containing protein</fullName>
    </submittedName>
</protein>
<comment type="caution">
    <text evidence="1">The sequence shown here is derived from an EMBL/GenBank/DDBJ whole genome shotgun (WGS) entry which is preliminary data.</text>
</comment>
<dbReference type="Proteomes" id="UP000241848">
    <property type="component" value="Unassembled WGS sequence"/>
</dbReference>
<dbReference type="Pfam" id="PF22752">
    <property type="entry name" value="DUF488-N3i"/>
    <property type="match status" value="1"/>
</dbReference>
<dbReference type="InterPro" id="IPR052552">
    <property type="entry name" value="YeaO-like"/>
</dbReference>
<sequence length="133" mass="15514">MERTAMEITLGRIHKTSSPRAVRILVDRLWPRGIAKANAPWNLWLQDVAPSTALRRWYGHDPERAAEFRQRYWEELEQLREHPAMAALLQLAIREPVMLLTASKDIEYSQLPVLRDFLLTFEKGTTPPRDPMP</sequence>
<dbReference type="AlphaFoldDB" id="A0A2T2WEG6"/>
<accession>A0A2T2WEG6</accession>